<keyword evidence="2" id="KW-1185">Reference proteome</keyword>
<proteinExistence type="predicted"/>
<evidence type="ECO:0000313" key="2">
    <source>
        <dbReference type="Proteomes" id="UP000006860"/>
    </source>
</evidence>
<accession>F0SG18</accession>
<organism evidence="1 2">
    <name type="scientific">Rubinisphaera brasiliensis (strain ATCC 49424 / DSM 5305 / JCM 21570 / IAM 15109 / NBRC 103401 / IFAM 1448)</name>
    <name type="common">Planctomyces brasiliensis</name>
    <dbReference type="NCBI Taxonomy" id="756272"/>
    <lineage>
        <taxon>Bacteria</taxon>
        <taxon>Pseudomonadati</taxon>
        <taxon>Planctomycetota</taxon>
        <taxon>Planctomycetia</taxon>
        <taxon>Planctomycetales</taxon>
        <taxon>Planctomycetaceae</taxon>
        <taxon>Rubinisphaera</taxon>
    </lineage>
</organism>
<dbReference type="SUPFAM" id="SSF143100">
    <property type="entry name" value="TTHA1013/TTHA0281-like"/>
    <property type="match status" value="1"/>
</dbReference>
<evidence type="ECO:0008006" key="3">
    <source>
        <dbReference type="Google" id="ProtNLM"/>
    </source>
</evidence>
<dbReference type="EMBL" id="CP002546">
    <property type="protein sequence ID" value="ADY58307.1"/>
    <property type="molecule type" value="Genomic_DNA"/>
</dbReference>
<dbReference type="Proteomes" id="UP000006860">
    <property type="component" value="Chromosome"/>
</dbReference>
<protein>
    <recommendedName>
        <fullName evidence="3">HicB family protein</fullName>
    </recommendedName>
</protein>
<dbReference type="eggNOG" id="COG4226">
    <property type="taxonomic scope" value="Bacteria"/>
</dbReference>
<gene>
    <name evidence="1" type="ordered locus">Plabr_0680</name>
</gene>
<evidence type="ECO:0000313" key="1">
    <source>
        <dbReference type="EMBL" id="ADY58307.1"/>
    </source>
</evidence>
<name>F0SG18_RUBBR</name>
<sequence>MMEYRGYVGKAEFDDEADLFHGEVVNTRDVITFQGKSVDELRLAFHESVDNYLAFCGGAWRRAGQAVFRPVCDSHQPRTASADQPGRYAGGEEFKCLCYRTIAGGGR</sequence>
<dbReference type="AlphaFoldDB" id="F0SG18"/>
<dbReference type="HOGENOM" id="CLU_134927_1_1_0"/>
<reference evidence="2" key="1">
    <citation type="submission" date="2011-02" db="EMBL/GenBank/DDBJ databases">
        <title>The complete genome of Planctomyces brasiliensis DSM 5305.</title>
        <authorList>
            <person name="Lucas S."/>
            <person name="Copeland A."/>
            <person name="Lapidus A."/>
            <person name="Bruce D."/>
            <person name="Goodwin L."/>
            <person name="Pitluck S."/>
            <person name="Kyrpides N."/>
            <person name="Mavromatis K."/>
            <person name="Pagani I."/>
            <person name="Ivanova N."/>
            <person name="Ovchinnikova G."/>
            <person name="Lu M."/>
            <person name="Detter J.C."/>
            <person name="Han C."/>
            <person name="Land M."/>
            <person name="Hauser L."/>
            <person name="Markowitz V."/>
            <person name="Cheng J.-F."/>
            <person name="Hugenholtz P."/>
            <person name="Woyke T."/>
            <person name="Wu D."/>
            <person name="Tindall B."/>
            <person name="Pomrenke H.G."/>
            <person name="Brambilla E."/>
            <person name="Klenk H.-P."/>
            <person name="Eisen J.A."/>
        </authorList>
    </citation>
    <scope>NUCLEOTIDE SEQUENCE [LARGE SCALE GENOMIC DNA]</scope>
    <source>
        <strain evidence="2">ATCC 49424 / DSM 5305 / JCM 21570 / NBRC 103401 / IFAM 1448</strain>
    </source>
</reference>
<dbReference type="STRING" id="756272.Plabr_0680"/>
<dbReference type="KEGG" id="pbs:Plabr_0680"/>
<dbReference type="InterPro" id="IPR035069">
    <property type="entry name" value="TTHA1013/TTHA0281-like"/>
</dbReference>